<name>A0A926ICV6_9FIRM</name>
<dbReference type="EMBL" id="JACRSY010000008">
    <property type="protein sequence ID" value="MBC8579097.1"/>
    <property type="molecule type" value="Genomic_DNA"/>
</dbReference>
<reference evidence="1" key="1">
    <citation type="submission" date="2020-08" db="EMBL/GenBank/DDBJ databases">
        <title>Genome public.</title>
        <authorList>
            <person name="Liu C."/>
            <person name="Sun Q."/>
        </authorList>
    </citation>
    <scope>NUCLEOTIDE SEQUENCE</scope>
    <source>
        <strain evidence="1">NSJ-12</strain>
    </source>
</reference>
<dbReference type="RefSeq" id="WP_249332253.1">
    <property type="nucleotide sequence ID" value="NZ_JACRSY010000008.1"/>
</dbReference>
<organism evidence="1 2">
    <name type="scientific">Zhenhengia yiwuensis</name>
    <dbReference type="NCBI Taxonomy" id="2763666"/>
    <lineage>
        <taxon>Bacteria</taxon>
        <taxon>Bacillati</taxon>
        <taxon>Bacillota</taxon>
        <taxon>Clostridia</taxon>
        <taxon>Lachnospirales</taxon>
        <taxon>Lachnospiraceae</taxon>
        <taxon>Zhenhengia</taxon>
    </lineage>
</organism>
<gene>
    <name evidence="1" type="ORF">H8718_06050</name>
</gene>
<dbReference type="AlphaFoldDB" id="A0A926ICV6"/>
<evidence type="ECO:0000313" key="1">
    <source>
        <dbReference type="EMBL" id="MBC8579097.1"/>
    </source>
</evidence>
<protein>
    <submittedName>
        <fullName evidence="1">Uncharacterized protein</fullName>
    </submittedName>
</protein>
<proteinExistence type="predicted"/>
<sequence length="63" mass="7428">MENLIHTLCSLLDQTEYCVKDELEQDMQRNKNLEKYIIAYCKSHDCDTCWSDLAEKIEEGDIV</sequence>
<keyword evidence="2" id="KW-1185">Reference proteome</keyword>
<comment type="caution">
    <text evidence="1">The sequence shown here is derived from an EMBL/GenBank/DDBJ whole genome shotgun (WGS) entry which is preliminary data.</text>
</comment>
<accession>A0A926ICV6</accession>
<dbReference type="Proteomes" id="UP000655830">
    <property type="component" value="Unassembled WGS sequence"/>
</dbReference>
<evidence type="ECO:0000313" key="2">
    <source>
        <dbReference type="Proteomes" id="UP000655830"/>
    </source>
</evidence>